<dbReference type="AlphaFoldDB" id="A0A1X7VPA4"/>
<organism evidence="1">
    <name type="scientific">Amphimedon queenslandica</name>
    <name type="common">Sponge</name>
    <dbReference type="NCBI Taxonomy" id="400682"/>
    <lineage>
        <taxon>Eukaryota</taxon>
        <taxon>Metazoa</taxon>
        <taxon>Porifera</taxon>
        <taxon>Demospongiae</taxon>
        <taxon>Heteroscleromorpha</taxon>
        <taxon>Haplosclerida</taxon>
        <taxon>Niphatidae</taxon>
        <taxon>Amphimedon</taxon>
    </lineage>
</organism>
<sequence>FLRAWEYFRIFLFLFLEFKKIFWRA</sequence>
<accession>A0A1X7VPA4</accession>
<protein>
    <submittedName>
        <fullName evidence="1">Uncharacterized protein</fullName>
    </submittedName>
</protein>
<name>A0A1X7VPA4_AMPQE</name>
<dbReference type="InParanoid" id="A0A1X7VPA4"/>
<proteinExistence type="predicted"/>
<evidence type="ECO:0000313" key="1">
    <source>
        <dbReference type="EnsemblMetazoa" id="Aqu2.1.41670_001"/>
    </source>
</evidence>
<dbReference type="EnsemblMetazoa" id="Aqu2.1.41670_001">
    <property type="protein sequence ID" value="Aqu2.1.41670_001"/>
    <property type="gene ID" value="Aqu2.1.41670"/>
</dbReference>
<reference evidence="1" key="1">
    <citation type="submission" date="2017-05" db="UniProtKB">
        <authorList>
            <consortium name="EnsemblMetazoa"/>
        </authorList>
    </citation>
    <scope>IDENTIFICATION</scope>
</reference>